<protein>
    <recommendedName>
        <fullName evidence="1">DUF362 domain-containing protein</fullName>
    </recommendedName>
</protein>
<evidence type="ECO:0000313" key="2">
    <source>
        <dbReference type="EMBL" id="SFT00644.1"/>
    </source>
</evidence>
<evidence type="ECO:0000259" key="1">
    <source>
        <dbReference type="Pfam" id="PF04015"/>
    </source>
</evidence>
<name>A0A1I6UGZ5_9EURY</name>
<sequence>MTVHSALIDRDRSRATVGVSVDGPVTVGRPRSGPHRANWIPDIDARMARLERPVRELLDPVDERLVDADEITVVPDVHYPFHPSTGMVTDPAVVGAVVARLAEGTSSDLAIAGSSHDSIALERTVDYLGYGALEDRFDCRVCDLAAERDSRVAVSLPDRPKSLELSVPDVLLDTSIVVVPTLRPDEAGPVAGVMRTLGRHVEAGLEGTEVPANKRARAALKVIDPSLSILDATTAFAGEPFAARTLFTGEAIALDTIGTTLLGRDVNDDDALAAELGPGKSSVRVTGCDFEELRDRVPSGGLPPRTSTHPAVSAAYGLYAMVSGDAVPPQLEVDR</sequence>
<organism evidence="2 3">
    <name type="scientific">Halostagnicola kamekurae</name>
    <dbReference type="NCBI Taxonomy" id="619731"/>
    <lineage>
        <taxon>Archaea</taxon>
        <taxon>Methanobacteriati</taxon>
        <taxon>Methanobacteriota</taxon>
        <taxon>Stenosarchaea group</taxon>
        <taxon>Halobacteria</taxon>
        <taxon>Halobacteriales</taxon>
        <taxon>Natrialbaceae</taxon>
        <taxon>Halostagnicola</taxon>
    </lineage>
</organism>
<evidence type="ECO:0000313" key="3">
    <source>
        <dbReference type="Proteomes" id="UP000199199"/>
    </source>
</evidence>
<dbReference type="AlphaFoldDB" id="A0A1I6UGZ5"/>
<dbReference type="InterPro" id="IPR007160">
    <property type="entry name" value="DUF362"/>
</dbReference>
<dbReference type="OrthoDB" id="346231at2157"/>
<dbReference type="EMBL" id="FOZS01000004">
    <property type="protein sequence ID" value="SFT00644.1"/>
    <property type="molecule type" value="Genomic_DNA"/>
</dbReference>
<feature type="domain" description="DUF362" evidence="1">
    <location>
        <begin position="73"/>
        <end position="258"/>
    </location>
</feature>
<dbReference type="Pfam" id="PF04015">
    <property type="entry name" value="DUF362"/>
    <property type="match status" value="1"/>
</dbReference>
<gene>
    <name evidence="2" type="ORF">SAMN04488556_3857</name>
</gene>
<accession>A0A1I6UGZ5</accession>
<reference evidence="3" key="1">
    <citation type="submission" date="2016-10" db="EMBL/GenBank/DDBJ databases">
        <authorList>
            <person name="Varghese N."/>
            <person name="Submissions S."/>
        </authorList>
    </citation>
    <scope>NUCLEOTIDE SEQUENCE [LARGE SCALE GENOMIC DNA]</scope>
    <source>
        <strain evidence="3">DSM 22427</strain>
    </source>
</reference>
<proteinExistence type="predicted"/>
<dbReference type="Proteomes" id="UP000199199">
    <property type="component" value="Unassembled WGS sequence"/>
</dbReference>
<keyword evidence="3" id="KW-1185">Reference proteome</keyword>